<keyword evidence="3" id="KW-1185">Reference proteome</keyword>
<name>A0ABY7GEU1_MYAAR</name>
<feature type="region of interest" description="Disordered" evidence="1">
    <location>
        <begin position="1"/>
        <end position="21"/>
    </location>
</feature>
<reference evidence="2" key="1">
    <citation type="submission" date="2022-11" db="EMBL/GenBank/DDBJ databases">
        <title>Centuries of genome instability and evolution in soft-shell clam transmissible cancer (bioRxiv).</title>
        <authorList>
            <person name="Hart S.F.M."/>
            <person name="Yonemitsu M.A."/>
            <person name="Giersch R.M."/>
            <person name="Beal B.F."/>
            <person name="Arriagada G."/>
            <person name="Davis B.W."/>
            <person name="Ostrander E.A."/>
            <person name="Goff S.P."/>
            <person name="Metzger M.J."/>
        </authorList>
    </citation>
    <scope>NUCLEOTIDE SEQUENCE</scope>
    <source>
        <strain evidence="2">MELC-2E11</strain>
        <tissue evidence="2">Siphon/mantle</tissue>
    </source>
</reference>
<dbReference type="Proteomes" id="UP001164746">
    <property type="component" value="Chromosome 17"/>
</dbReference>
<dbReference type="EMBL" id="CP111028">
    <property type="protein sequence ID" value="WAR31456.1"/>
    <property type="molecule type" value="Genomic_DNA"/>
</dbReference>
<dbReference type="PANTHER" id="PTHR46880:SF5">
    <property type="entry name" value="DUF4371 DOMAIN-CONTAINING PROTEIN"/>
    <property type="match status" value="1"/>
</dbReference>
<organism evidence="2 3">
    <name type="scientific">Mya arenaria</name>
    <name type="common">Soft-shell clam</name>
    <dbReference type="NCBI Taxonomy" id="6604"/>
    <lineage>
        <taxon>Eukaryota</taxon>
        <taxon>Metazoa</taxon>
        <taxon>Spiralia</taxon>
        <taxon>Lophotrochozoa</taxon>
        <taxon>Mollusca</taxon>
        <taxon>Bivalvia</taxon>
        <taxon>Autobranchia</taxon>
        <taxon>Heteroconchia</taxon>
        <taxon>Euheterodonta</taxon>
        <taxon>Imparidentia</taxon>
        <taxon>Neoheterodontei</taxon>
        <taxon>Myida</taxon>
        <taxon>Myoidea</taxon>
        <taxon>Myidae</taxon>
        <taxon>Mya</taxon>
    </lineage>
</organism>
<proteinExistence type="predicted"/>
<evidence type="ECO:0000313" key="3">
    <source>
        <dbReference type="Proteomes" id="UP001164746"/>
    </source>
</evidence>
<sequence length="327" mass="35966">MHSAAVQGTKQQLNTVQRSSLSSQKPMQKLLATKISKDDDMALNLLKTAYYIAKHELPKVEMKHVVDYAKFIGCVCESGLNNFLKLSNKLISEGSANAKNIVSLVVSELKAKGLDITKMVGIGTDGASVMAGKMGGVVKLLQGHSPSLIGVHCAAHRTTLATSQAAKLVQHMEEFARTIASTFRYFNNSALGSNRLCAIQSLLDMPELKFAEVHSVRWLSLEHAVQVVYRTYPALCMVLEREATVEAAAKGLLHEVNQFKFIAITHLMMDTLPFISRLSKTFQKETLDFSLVKSVVMSTCECLKDLIEVDGVFVDKLSKFVKVEGNK</sequence>
<dbReference type="SUPFAM" id="SSF53098">
    <property type="entry name" value="Ribonuclease H-like"/>
    <property type="match status" value="1"/>
</dbReference>
<dbReference type="PANTHER" id="PTHR46880">
    <property type="entry name" value="RAS-ASSOCIATING DOMAIN-CONTAINING PROTEIN"/>
    <property type="match status" value="1"/>
</dbReference>
<dbReference type="InterPro" id="IPR012337">
    <property type="entry name" value="RNaseH-like_sf"/>
</dbReference>
<evidence type="ECO:0000256" key="1">
    <source>
        <dbReference type="SAM" id="MobiDB-lite"/>
    </source>
</evidence>
<gene>
    <name evidence="2" type="ORF">MAR_033998</name>
</gene>
<protein>
    <submittedName>
        <fullName evidence="2">ZN862-like protein</fullName>
    </submittedName>
</protein>
<evidence type="ECO:0000313" key="2">
    <source>
        <dbReference type="EMBL" id="WAR31456.1"/>
    </source>
</evidence>
<accession>A0ABY7GEU1</accession>